<dbReference type="SUPFAM" id="SSF57903">
    <property type="entry name" value="FYVE/PHD zinc finger"/>
    <property type="match status" value="1"/>
</dbReference>
<accession>A0A0S7ETI5</accession>
<evidence type="ECO:0000256" key="7">
    <source>
        <dbReference type="ARBA" id="ARBA00034101"/>
    </source>
</evidence>
<dbReference type="InterPro" id="IPR011011">
    <property type="entry name" value="Znf_FYVE_PHD"/>
</dbReference>
<feature type="non-terminal residue" evidence="9">
    <location>
        <position position="1"/>
    </location>
</feature>
<dbReference type="EMBL" id="GBYX01476058">
    <property type="protein sequence ID" value="JAO05619.1"/>
    <property type="molecule type" value="Transcribed_RNA"/>
</dbReference>
<dbReference type="GO" id="GO:0030424">
    <property type="term" value="C:axon"/>
    <property type="evidence" value="ECO:0007669"/>
    <property type="project" value="TreeGrafter"/>
</dbReference>
<keyword evidence="4" id="KW-0862">Zinc</keyword>
<evidence type="ECO:0000256" key="5">
    <source>
        <dbReference type="ARBA" id="ARBA00023018"/>
    </source>
</evidence>
<proteinExistence type="predicted"/>
<name>A0A0S7ETI5_9TELE</name>
<keyword evidence="5" id="KW-0770">Synapse</keyword>
<dbReference type="GO" id="GO:0098882">
    <property type="term" value="F:structural constituent of presynaptic active zone"/>
    <property type="evidence" value="ECO:0007669"/>
    <property type="project" value="TreeGrafter"/>
</dbReference>
<evidence type="ECO:0000259" key="8">
    <source>
        <dbReference type="Pfam" id="PF05715"/>
    </source>
</evidence>
<dbReference type="InterPro" id="IPR013083">
    <property type="entry name" value="Znf_RING/FYVE/PHD"/>
</dbReference>
<evidence type="ECO:0000256" key="6">
    <source>
        <dbReference type="ARBA" id="ARBA00023273"/>
    </source>
</evidence>
<dbReference type="GO" id="GO:0035418">
    <property type="term" value="P:protein localization to synapse"/>
    <property type="evidence" value="ECO:0007669"/>
    <property type="project" value="TreeGrafter"/>
</dbReference>
<evidence type="ECO:0000313" key="9">
    <source>
        <dbReference type="EMBL" id="JAO05619.1"/>
    </source>
</evidence>
<evidence type="ECO:0000256" key="4">
    <source>
        <dbReference type="ARBA" id="ARBA00022833"/>
    </source>
</evidence>
<dbReference type="Gene3D" id="3.30.40.10">
    <property type="entry name" value="Zinc/RING finger domain, C3HC4 (zinc finger)"/>
    <property type="match status" value="1"/>
</dbReference>
<comment type="subcellular location">
    <subcellularLocation>
        <location evidence="7">Presynaptic active zone</location>
    </subcellularLocation>
</comment>
<keyword evidence="3" id="KW-0863">Zinc-finger</keyword>
<dbReference type="GO" id="GO:0048788">
    <property type="term" value="C:cytoskeleton of presynaptic active zone"/>
    <property type="evidence" value="ECO:0007669"/>
    <property type="project" value="TreeGrafter"/>
</dbReference>
<dbReference type="GO" id="GO:0098978">
    <property type="term" value="C:glutamatergic synapse"/>
    <property type="evidence" value="ECO:0007669"/>
    <property type="project" value="TreeGrafter"/>
</dbReference>
<dbReference type="InterPro" id="IPR008899">
    <property type="entry name" value="Znf_piccolo"/>
</dbReference>
<protein>
    <submittedName>
        <fullName evidence="9">BSN</fullName>
    </submittedName>
</protein>
<dbReference type="PANTHER" id="PTHR14113:SF6">
    <property type="entry name" value="PROTEIN PICCOLO"/>
    <property type="match status" value="1"/>
</dbReference>
<keyword evidence="6" id="KW-0966">Cell projection</keyword>
<dbReference type="GO" id="GO:1904071">
    <property type="term" value="P:presynaptic active zone assembly"/>
    <property type="evidence" value="ECO:0007669"/>
    <property type="project" value="TreeGrafter"/>
</dbReference>
<dbReference type="InterPro" id="IPR052098">
    <property type="entry name" value="Presynaptic_Scaffold_Bsn/Pclo"/>
</dbReference>
<organism evidence="9">
    <name type="scientific">Poeciliopsis prolifica</name>
    <name type="common">blackstripe livebearer</name>
    <dbReference type="NCBI Taxonomy" id="188132"/>
    <lineage>
        <taxon>Eukaryota</taxon>
        <taxon>Metazoa</taxon>
        <taxon>Chordata</taxon>
        <taxon>Craniata</taxon>
        <taxon>Vertebrata</taxon>
        <taxon>Euteleostomi</taxon>
        <taxon>Actinopterygii</taxon>
        <taxon>Neopterygii</taxon>
        <taxon>Teleostei</taxon>
        <taxon>Neoteleostei</taxon>
        <taxon>Acanthomorphata</taxon>
        <taxon>Ovalentaria</taxon>
        <taxon>Atherinomorphae</taxon>
        <taxon>Cyprinodontiformes</taxon>
        <taxon>Poeciliidae</taxon>
        <taxon>Poeciliinae</taxon>
        <taxon>Poeciliopsis</taxon>
    </lineage>
</organism>
<reference evidence="9" key="1">
    <citation type="submission" date="2014-12" db="EMBL/GenBank/DDBJ databases">
        <title>Parallel Evolution in Life History Adaptation Evident in the Tissue-Specific Poeciliopsis prolifica transcriptome.</title>
        <authorList>
            <person name="Jue N.K."/>
            <person name="Foley R.J."/>
            <person name="Obergfell C."/>
            <person name="Reznick D.N."/>
            <person name="O'Neill R.J."/>
            <person name="O'Neill M.J."/>
        </authorList>
    </citation>
    <scope>NUCLEOTIDE SEQUENCE</scope>
</reference>
<dbReference type="PANTHER" id="PTHR14113">
    <property type="entry name" value="PICCOLO/BASSOON"/>
    <property type="match status" value="1"/>
</dbReference>
<keyword evidence="1" id="KW-0479">Metal-binding</keyword>
<dbReference type="Pfam" id="PF05715">
    <property type="entry name" value="zf-piccolo"/>
    <property type="match status" value="1"/>
</dbReference>
<gene>
    <name evidence="9" type="primary">BSN</name>
</gene>
<sequence length="119" mass="13701">NYNTCTECKTTVCNQCGFDAISNISETKEWLCLNCQMQRALKVSESTVAPVAKQTPSEISQSSHVLKKETVTPIKHIQKMPWKQQLHCQLLLHLSKILSKRCQWFQVLTSKNQMKSYNK</sequence>
<keyword evidence="2" id="KW-0677">Repeat</keyword>
<feature type="domain" description="Zinc finger piccolo-type" evidence="8">
    <location>
        <begin position="1"/>
        <end position="41"/>
    </location>
</feature>
<dbReference type="GO" id="GO:0008270">
    <property type="term" value="F:zinc ion binding"/>
    <property type="evidence" value="ECO:0007669"/>
    <property type="project" value="UniProtKB-KW"/>
</dbReference>
<evidence type="ECO:0000256" key="2">
    <source>
        <dbReference type="ARBA" id="ARBA00022737"/>
    </source>
</evidence>
<dbReference type="GO" id="GO:0098982">
    <property type="term" value="C:GABA-ergic synapse"/>
    <property type="evidence" value="ECO:0007669"/>
    <property type="project" value="TreeGrafter"/>
</dbReference>
<dbReference type="AlphaFoldDB" id="A0A0S7ETI5"/>
<evidence type="ECO:0000256" key="3">
    <source>
        <dbReference type="ARBA" id="ARBA00022771"/>
    </source>
</evidence>
<evidence type="ECO:0000256" key="1">
    <source>
        <dbReference type="ARBA" id="ARBA00022723"/>
    </source>
</evidence>